<dbReference type="Pfam" id="PF09588">
    <property type="entry name" value="YqaJ"/>
    <property type="match status" value="1"/>
</dbReference>
<dbReference type="Gene3D" id="3.90.320.10">
    <property type="match status" value="1"/>
</dbReference>
<dbReference type="Proteomes" id="UP000484858">
    <property type="component" value="Unassembled WGS sequence"/>
</dbReference>
<dbReference type="AlphaFoldDB" id="A0A829X1K7"/>
<name>A0A829X1K7_GLUOY</name>
<reference evidence="2 3" key="1">
    <citation type="submission" date="2013-04" db="EMBL/GenBank/DDBJ databases">
        <title>Gluconobacter oxydans NBRC 3293 whole genome sequence.</title>
        <authorList>
            <person name="Matsutani M."/>
            <person name="Yakushi T."/>
            <person name="Matsushita K."/>
        </authorList>
    </citation>
    <scope>NUCLEOTIDE SEQUENCE [LARGE SCALE GENOMIC DNA]</scope>
    <source>
        <strain evidence="2 3">NBRC 3293</strain>
    </source>
</reference>
<dbReference type="InterPro" id="IPR051703">
    <property type="entry name" value="NF-kappa-B_Signaling_Reg"/>
</dbReference>
<dbReference type="CDD" id="cd22343">
    <property type="entry name" value="PDDEXK_lambda_exonuclease-like"/>
    <property type="match status" value="1"/>
</dbReference>
<comment type="caution">
    <text evidence="2">The sequence shown here is derived from an EMBL/GenBank/DDBJ whole genome shotgun (WGS) entry which is preliminary data.</text>
</comment>
<proteinExistence type="predicted"/>
<evidence type="ECO:0000259" key="1">
    <source>
        <dbReference type="Pfam" id="PF09588"/>
    </source>
</evidence>
<dbReference type="InterPro" id="IPR011335">
    <property type="entry name" value="Restrct_endonuc-II-like"/>
</dbReference>
<dbReference type="SUPFAM" id="SSF52980">
    <property type="entry name" value="Restriction endonuclease-like"/>
    <property type="match status" value="1"/>
</dbReference>
<dbReference type="PANTHER" id="PTHR46609">
    <property type="entry name" value="EXONUCLEASE, PHAGE-TYPE/RECB, C-TERMINAL DOMAIN-CONTAINING PROTEIN"/>
    <property type="match status" value="1"/>
</dbReference>
<keyword evidence="2" id="KW-0540">Nuclease</keyword>
<evidence type="ECO:0000313" key="2">
    <source>
        <dbReference type="EMBL" id="GEM18004.1"/>
    </source>
</evidence>
<evidence type="ECO:0000313" key="3">
    <source>
        <dbReference type="Proteomes" id="UP000484858"/>
    </source>
</evidence>
<dbReference type="InterPro" id="IPR019080">
    <property type="entry name" value="YqaJ_viral_recombinase"/>
</dbReference>
<keyword evidence="2" id="KW-0269">Exonuclease</keyword>
<feature type="domain" description="YqaJ viral recombinase" evidence="1">
    <location>
        <begin position="12"/>
        <end position="152"/>
    </location>
</feature>
<accession>A0A829X1K7</accession>
<keyword evidence="2" id="KW-0378">Hydrolase</keyword>
<sequence length="210" mass="23484">MKIHNVVQGTPEWKALRTGIPTASEFDKIITPTGKLSGQADAYAARLVAEIVLGRSMEADLSNVEAIIRGNELEPMAALAYEFEFGVTTEKVGFITNDEGKIGISPDRLVGDDGLVEIKCPFAPTHVLYMTKGFDKKYYPQVQGQLLCSGREWNDRVSYSDELPLYRERTYRDEPFIKILKQALSDFHEMKMEMLGKVRRAMASDVGEAA</sequence>
<organism evidence="2 3">
    <name type="scientific">Gluconobacter oxydans NBRC 3293</name>
    <dbReference type="NCBI Taxonomy" id="1315969"/>
    <lineage>
        <taxon>Bacteria</taxon>
        <taxon>Pseudomonadati</taxon>
        <taxon>Pseudomonadota</taxon>
        <taxon>Alphaproteobacteria</taxon>
        <taxon>Acetobacterales</taxon>
        <taxon>Acetobacteraceae</taxon>
        <taxon>Gluconobacter</taxon>
    </lineage>
</organism>
<dbReference type="PANTHER" id="PTHR46609:SF6">
    <property type="entry name" value="EXONUCLEASE, PHAGE-TYPE_RECB, C-TERMINAL DOMAIN-CONTAINING PROTEIN-RELATED"/>
    <property type="match status" value="1"/>
</dbReference>
<gene>
    <name evidence="2" type="ORF">NBRC3293_2501</name>
</gene>
<dbReference type="EMBL" id="BARJ01000012">
    <property type="protein sequence ID" value="GEM18004.1"/>
    <property type="molecule type" value="Genomic_DNA"/>
</dbReference>
<protein>
    <submittedName>
        <fullName evidence="2">Phage related exonuclease</fullName>
    </submittedName>
</protein>
<dbReference type="GO" id="GO:0004527">
    <property type="term" value="F:exonuclease activity"/>
    <property type="evidence" value="ECO:0007669"/>
    <property type="project" value="UniProtKB-KW"/>
</dbReference>
<dbReference type="InterPro" id="IPR011604">
    <property type="entry name" value="PDDEXK-like_dom_sf"/>
</dbReference>
<dbReference type="RefSeq" id="WP_172493482.1">
    <property type="nucleotide sequence ID" value="NZ_BARJ01000012.1"/>
</dbReference>